<dbReference type="AlphaFoldDB" id="A0A7S7M7E7"/>
<evidence type="ECO:0000256" key="5">
    <source>
        <dbReference type="ARBA" id="ARBA00039147"/>
    </source>
</evidence>
<dbReference type="CDD" id="cd08170">
    <property type="entry name" value="GlyDH"/>
    <property type="match status" value="1"/>
</dbReference>
<feature type="binding site" evidence="10">
    <location>
        <position position="124"/>
    </location>
    <ligand>
        <name>NAD(+)</name>
        <dbReference type="ChEBI" id="CHEBI:57540"/>
    </ligand>
</feature>
<keyword evidence="2" id="KW-0560">Oxidoreductase</keyword>
<feature type="binding site" evidence="8">
    <location>
        <position position="170"/>
    </location>
    <ligand>
        <name>glycerol</name>
        <dbReference type="ChEBI" id="CHEBI:17754"/>
    </ligand>
</feature>
<feature type="binding site" evidence="8">
    <location>
        <position position="258"/>
    </location>
    <ligand>
        <name>glycerol</name>
        <dbReference type="ChEBI" id="CHEBI:17754"/>
    </ligand>
</feature>
<comment type="cofactor">
    <cofactor evidence="8">
        <name>Zn(2+)</name>
        <dbReference type="ChEBI" id="CHEBI:29105"/>
    </cofactor>
    <text evidence="8">Binds 1 zinc ion per subunit.</text>
</comment>
<evidence type="ECO:0000256" key="6">
    <source>
        <dbReference type="ARBA" id="ARBA00040132"/>
    </source>
</evidence>
<feature type="binding site" evidence="9">
    <location>
        <position position="120"/>
    </location>
    <ligand>
        <name>glycerol</name>
        <dbReference type="ChEBI" id="CHEBI:17754"/>
    </ligand>
</feature>
<dbReference type="Gene3D" id="3.40.50.1970">
    <property type="match status" value="1"/>
</dbReference>
<evidence type="ECO:0000313" key="12">
    <source>
        <dbReference type="EMBL" id="QOY60156.1"/>
    </source>
</evidence>
<dbReference type="NCBIfam" id="NF006941">
    <property type="entry name" value="PRK09423.1"/>
    <property type="match status" value="1"/>
</dbReference>
<dbReference type="EC" id="1.1.1.6" evidence="5"/>
<keyword evidence="1 8" id="KW-0479">Metal-binding</keyword>
<dbReference type="PANTHER" id="PTHR43616:SF5">
    <property type="entry name" value="GLYCEROL DEHYDROGENASE 1"/>
    <property type="match status" value="1"/>
</dbReference>
<sequence>MRTWGSVGHYLQGPDVIGEVGRYAGLFGTSHLFVIDSFVQGLLGKRLFSSYEARPECSHETVLFEGEISRTTIADIESQICGAPDVIVAVGGGKVIDVAKMLAAKRKVSLVVCPTIAATDAPTSAMSILYTDDGTMNDIVIHTKNPDLVLVDTRVIANAPVRFLSAGIGDALSTYYEGLSNEKTGHANYVWCDTESGTQTLAGRAIAQQCAATLERDGASAVQACRENLVTPALENVVEANVLMSGIGFENVGCSLAHGLGNAMTVVAQGVRSLHGERVGFSTLSLLVAEDYSSEHIERVARLCVSCGVPTTFEELNLNPSEQDLEMIADAALAAESWGASPVHLRRGEVVDLMKATDALGWSVRKEMGA</sequence>
<keyword evidence="13" id="KW-1185">Reference proteome</keyword>
<reference evidence="12 13" key="1">
    <citation type="submission" date="2020-10" db="EMBL/GenBank/DDBJ databases">
        <title>Olsenella immobilis sp.nov., isolated from the mud in a fermentation cellar used for the production of Chinese strong-flavoured liquor.</title>
        <authorList>
            <person name="Lu L."/>
        </authorList>
    </citation>
    <scope>NUCLEOTIDE SEQUENCE [LARGE SCALE GENOMIC DNA]</scope>
    <source>
        <strain evidence="12 13">LZLJ-2</strain>
    </source>
</reference>
<dbReference type="InterPro" id="IPR001670">
    <property type="entry name" value="ADH_Fe/GldA"/>
</dbReference>
<evidence type="ECO:0000256" key="2">
    <source>
        <dbReference type="ARBA" id="ARBA00023002"/>
    </source>
</evidence>
<dbReference type="PIRSF" id="PIRSF000112">
    <property type="entry name" value="Glycerol_dehydrogenase"/>
    <property type="match status" value="1"/>
</dbReference>
<comment type="catalytic activity">
    <reaction evidence="7">
        <text>glycerol + NAD(+) = dihydroxyacetone + NADH + H(+)</text>
        <dbReference type="Rhea" id="RHEA:13769"/>
        <dbReference type="ChEBI" id="CHEBI:15378"/>
        <dbReference type="ChEBI" id="CHEBI:16016"/>
        <dbReference type="ChEBI" id="CHEBI:17754"/>
        <dbReference type="ChEBI" id="CHEBI:57540"/>
        <dbReference type="ChEBI" id="CHEBI:57945"/>
        <dbReference type="EC" id="1.1.1.6"/>
    </reaction>
</comment>
<name>A0A7S7M7E7_9ACTN</name>
<dbReference type="InterPro" id="IPR016205">
    <property type="entry name" value="Glycerol_DH"/>
</dbReference>
<gene>
    <name evidence="12" type="ORF">INP52_06975</name>
</gene>
<evidence type="ECO:0000256" key="10">
    <source>
        <dbReference type="PIRSR" id="PIRSR000112-3"/>
    </source>
</evidence>
<organism evidence="12 13">
    <name type="scientific">Thermophilibacter immobilis</name>
    <dbReference type="NCBI Taxonomy" id="2779519"/>
    <lineage>
        <taxon>Bacteria</taxon>
        <taxon>Bacillati</taxon>
        <taxon>Actinomycetota</taxon>
        <taxon>Coriobacteriia</taxon>
        <taxon>Coriobacteriales</taxon>
        <taxon>Atopobiaceae</taxon>
        <taxon>Thermophilibacter</taxon>
    </lineage>
</organism>
<evidence type="ECO:0000259" key="11">
    <source>
        <dbReference type="Pfam" id="PF00465"/>
    </source>
</evidence>
<feature type="binding site" evidence="10">
    <location>
        <begin position="93"/>
        <end position="97"/>
    </location>
    <ligand>
        <name>NAD(+)</name>
        <dbReference type="ChEBI" id="CHEBI:57540"/>
    </ligand>
</feature>
<evidence type="ECO:0000256" key="7">
    <source>
        <dbReference type="ARBA" id="ARBA00049006"/>
    </source>
</evidence>
<evidence type="ECO:0000256" key="3">
    <source>
        <dbReference type="ARBA" id="ARBA00023027"/>
    </source>
</evidence>
<protein>
    <recommendedName>
        <fullName evidence="6">Glycerol dehydrogenase</fullName>
        <ecNumber evidence="5">1.1.1.6</ecNumber>
    </recommendedName>
</protein>
<feature type="binding site" evidence="8">
    <location>
        <position position="275"/>
    </location>
    <ligand>
        <name>glycerol</name>
        <dbReference type="ChEBI" id="CHEBI:17754"/>
    </ligand>
</feature>
<dbReference type="KEGG" id="tio:INP52_06975"/>
<dbReference type="Pfam" id="PF00465">
    <property type="entry name" value="Fe-ADH"/>
    <property type="match status" value="1"/>
</dbReference>
<keyword evidence="8" id="KW-0862">Zinc</keyword>
<evidence type="ECO:0000256" key="4">
    <source>
        <dbReference type="ARBA" id="ARBA00037918"/>
    </source>
</evidence>
<keyword evidence="3 10" id="KW-0520">NAD</keyword>
<dbReference type="Gene3D" id="1.20.1090.10">
    <property type="entry name" value="Dehydroquinate synthase-like - alpha domain"/>
    <property type="match status" value="1"/>
</dbReference>
<evidence type="ECO:0000256" key="8">
    <source>
        <dbReference type="PIRSR" id="PIRSR000112-1"/>
    </source>
</evidence>
<evidence type="ECO:0000313" key="13">
    <source>
        <dbReference type="Proteomes" id="UP000593735"/>
    </source>
</evidence>
<dbReference type="SUPFAM" id="SSF56796">
    <property type="entry name" value="Dehydroquinate synthase-like"/>
    <property type="match status" value="1"/>
</dbReference>
<evidence type="ECO:0000256" key="1">
    <source>
        <dbReference type="ARBA" id="ARBA00022723"/>
    </source>
</evidence>
<feature type="domain" description="Alcohol dehydrogenase iron-type/glycerol dehydrogenase GldA" evidence="11">
    <location>
        <begin position="9"/>
        <end position="153"/>
    </location>
</feature>
<proteinExistence type="predicted"/>
<dbReference type="GO" id="GO:0008888">
    <property type="term" value="F:glycerol dehydrogenase (NAD+) activity"/>
    <property type="evidence" value="ECO:0007669"/>
    <property type="project" value="UniProtKB-EC"/>
</dbReference>
<dbReference type="RefSeq" id="WP_194370311.1">
    <property type="nucleotide sequence ID" value="NZ_CP063767.1"/>
</dbReference>
<comment type="pathway">
    <text evidence="4">Polyol metabolism; glycerol fermentation; glycerone phosphate from glycerol (oxidative route): step 1/2.</text>
</comment>
<feature type="binding site" evidence="10">
    <location>
        <position position="130"/>
    </location>
    <ligand>
        <name>NAD(+)</name>
        <dbReference type="ChEBI" id="CHEBI:57540"/>
    </ligand>
</feature>
<feature type="binding site" evidence="10">
    <location>
        <position position="36"/>
    </location>
    <ligand>
        <name>NAD(+)</name>
        <dbReference type="ChEBI" id="CHEBI:57540"/>
    </ligand>
</feature>
<accession>A0A7S7M7E7</accession>
<evidence type="ECO:0000256" key="9">
    <source>
        <dbReference type="PIRSR" id="PIRSR000112-2"/>
    </source>
</evidence>
<dbReference type="Proteomes" id="UP000593735">
    <property type="component" value="Chromosome"/>
</dbReference>
<dbReference type="GO" id="GO:0046872">
    <property type="term" value="F:metal ion binding"/>
    <property type="evidence" value="ECO:0007669"/>
    <property type="project" value="UniProtKB-KW"/>
</dbReference>
<dbReference type="PANTHER" id="PTHR43616">
    <property type="entry name" value="GLYCEROL DEHYDROGENASE"/>
    <property type="match status" value="1"/>
</dbReference>
<dbReference type="EMBL" id="CP063767">
    <property type="protein sequence ID" value="QOY60156.1"/>
    <property type="molecule type" value="Genomic_DNA"/>
</dbReference>